<name>A0A7S4B9B2_CHRCT</name>
<feature type="region of interest" description="Disordered" evidence="1">
    <location>
        <begin position="143"/>
        <end position="169"/>
    </location>
</feature>
<feature type="domain" description="Peptidoglycan binding-like" evidence="2">
    <location>
        <begin position="75"/>
        <end position="127"/>
    </location>
</feature>
<dbReference type="InterPro" id="IPR002477">
    <property type="entry name" value="Peptidoglycan-bd-like"/>
</dbReference>
<gene>
    <name evidence="3" type="ORF">PCAR00345_LOCUS11241</name>
</gene>
<reference evidence="3" key="1">
    <citation type="submission" date="2021-01" db="EMBL/GenBank/DDBJ databases">
        <authorList>
            <person name="Corre E."/>
            <person name="Pelletier E."/>
            <person name="Niang G."/>
            <person name="Scheremetjew M."/>
            <person name="Finn R."/>
            <person name="Kale V."/>
            <person name="Holt S."/>
            <person name="Cochrane G."/>
            <person name="Meng A."/>
            <person name="Brown T."/>
            <person name="Cohen L."/>
        </authorList>
    </citation>
    <scope>NUCLEOTIDE SEQUENCE</scope>
    <source>
        <strain evidence="3">CCMP645</strain>
    </source>
</reference>
<dbReference type="InterPro" id="IPR036366">
    <property type="entry name" value="PGBDSf"/>
</dbReference>
<evidence type="ECO:0000256" key="1">
    <source>
        <dbReference type="SAM" id="MobiDB-lite"/>
    </source>
</evidence>
<dbReference type="Gene3D" id="1.10.101.10">
    <property type="entry name" value="PGBD-like superfamily/PGBD"/>
    <property type="match status" value="1"/>
</dbReference>
<protein>
    <recommendedName>
        <fullName evidence="2">Peptidoglycan binding-like domain-containing protein</fullName>
    </recommendedName>
</protein>
<dbReference type="InterPro" id="IPR036365">
    <property type="entry name" value="PGBD-like_sf"/>
</dbReference>
<sequence length="262" mass="27181">MGEDCVTADGIYGPRTKRAVQAFLRQHSPEAARADGDAAKMPAQAAAILRELHVNKLEEKALKQRMQNDPEPVADQDVRLLQLGLIQVLGNKYNIVADGVYGPRTREAIEDFQETFGMPADGDVSHQLKVVLSVLRTTMPLASTATESKKTAPSIESKPAEASGRSGVNAGASKGLAAAVAEATRGALVDGKAKAKVDQEREQEAATVATTAAAAAATATAAATAAAAAARTTAAETAVEAVQVRDVQGDSAQPSDPLWRAS</sequence>
<accession>A0A7S4B9B2</accession>
<dbReference type="SUPFAM" id="SSF47090">
    <property type="entry name" value="PGBD-like"/>
    <property type="match status" value="1"/>
</dbReference>
<evidence type="ECO:0000313" key="3">
    <source>
        <dbReference type="EMBL" id="CAE0758647.1"/>
    </source>
</evidence>
<dbReference type="EMBL" id="HBIZ01018001">
    <property type="protein sequence ID" value="CAE0758647.1"/>
    <property type="molecule type" value="Transcribed_RNA"/>
</dbReference>
<organism evidence="3">
    <name type="scientific">Chrysotila carterae</name>
    <name type="common">Marine alga</name>
    <name type="synonym">Syracosphaera carterae</name>
    <dbReference type="NCBI Taxonomy" id="13221"/>
    <lineage>
        <taxon>Eukaryota</taxon>
        <taxon>Haptista</taxon>
        <taxon>Haptophyta</taxon>
        <taxon>Prymnesiophyceae</taxon>
        <taxon>Isochrysidales</taxon>
        <taxon>Isochrysidaceae</taxon>
        <taxon>Chrysotila</taxon>
    </lineage>
</organism>
<dbReference type="Pfam" id="PF01471">
    <property type="entry name" value="PG_binding_1"/>
    <property type="match status" value="1"/>
</dbReference>
<dbReference type="AlphaFoldDB" id="A0A7S4B9B2"/>
<proteinExistence type="predicted"/>
<evidence type="ECO:0000259" key="2">
    <source>
        <dbReference type="Pfam" id="PF01471"/>
    </source>
</evidence>